<feature type="chain" id="PRO_5005535825" description="Secreted protein" evidence="1">
    <location>
        <begin position="24"/>
        <end position="171"/>
    </location>
</feature>
<dbReference type="EMBL" id="JRES01001065">
    <property type="protein sequence ID" value="KNC25844.1"/>
    <property type="molecule type" value="Genomic_DNA"/>
</dbReference>
<dbReference type="AlphaFoldDB" id="A0A0L0C358"/>
<reference evidence="2 3" key="1">
    <citation type="journal article" date="2015" name="Nat. Commun.">
        <title>Lucilia cuprina genome unlocks parasitic fly biology to underpin future interventions.</title>
        <authorList>
            <person name="Anstead C.A."/>
            <person name="Korhonen P.K."/>
            <person name="Young N.D."/>
            <person name="Hall R.S."/>
            <person name="Jex A.R."/>
            <person name="Murali S.C."/>
            <person name="Hughes D.S."/>
            <person name="Lee S.F."/>
            <person name="Perry T."/>
            <person name="Stroehlein A.J."/>
            <person name="Ansell B.R."/>
            <person name="Breugelmans B."/>
            <person name="Hofmann A."/>
            <person name="Qu J."/>
            <person name="Dugan S."/>
            <person name="Lee S.L."/>
            <person name="Chao H."/>
            <person name="Dinh H."/>
            <person name="Han Y."/>
            <person name="Doddapaneni H.V."/>
            <person name="Worley K.C."/>
            <person name="Muzny D.M."/>
            <person name="Ioannidis P."/>
            <person name="Waterhouse R.M."/>
            <person name="Zdobnov E.M."/>
            <person name="James P.J."/>
            <person name="Bagnall N.H."/>
            <person name="Kotze A.C."/>
            <person name="Gibbs R.A."/>
            <person name="Richards S."/>
            <person name="Batterham P."/>
            <person name="Gasser R.B."/>
        </authorList>
    </citation>
    <scope>NUCLEOTIDE SEQUENCE [LARGE SCALE GENOMIC DNA]</scope>
    <source>
        <strain evidence="2 3">LS</strain>
        <tissue evidence="2">Full body</tissue>
    </source>
</reference>
<evidence type="ECO:0000313" key="2">
    <source>
        <dbReference type="EMBL" id="KNC25844.1"/>
    </source>
</evidence>
<sequence length="171" mass="19092">MNKFITFTLAFMAVLCLSSELEAANVPLAPMPQQEPGAQQRNIQLVQDIKAFIKQHPQLQLIRLNKKMPENHRSQSVKYTLGNRVSGDRMVGQYADTFFYPAKKDVSTQVTYPETGTGSVVTSVDINCLQDNTDGNAYVVAGGIGQRFISIVLEATQTERFSYNVHIYGRD</sequence>
<keyword evidence="3" id="KW-1185">Reference proteome</keyword>
<proteinExistence type="predicted"/>
<accession>A0A0L0C358</accession>
<keyword evidence="1" id="KW-0732">Signal</keyword>
<evidence type="ECO:0000256" key="1">
    <source>
        <dbReference type="SAM" id="SignalP"/>
    </source>
</evidence>
<evidence type="ECO:0008006" key="4">
    <source>
        <dbReference type="Google" id="ProtNLM"/>
    </source>
</evidence>
<dbReference type="OrthoDB" id="8192785at2759"/>
<dbReference type="InterPro" id="IPR031734">
    <property type="entry name" value="MBF2"/>
</dbReference>
<comment type="caution">
    <text evidence="2">The sequence shown here is derived from an EMBL/GenBank/DDBJ whole genome shotgun (WGS) entry which is preliminary data.</text>
</comment>
<feature type="signal peptide" evidence="1">
    <location>
        <begin position="1"/>
        <end position="23"/>
    </location>
</feature>
<dbReference type="Proteomes" id="UP000037069">
    <property type="component" value="Unassembled WGS sequence"/>
</dbReference>
<dbReference type="Pfam" id="PF15868">
    <property type="entry name" value="MBF2"/>
    <property type="match status" value="1"/>
</dbReference>
<gene>
    <name evidence="2" type="ORF">FF38_08122</name>
</gene>
<protein>
    <recommendedName>
        <fullName evidence="4">Secreted protein</fullName>
    </recommendedName>
</protein>
<organism evidence="2 3">
    <name type="scientific">Lucilia cuprina</name>
    <name type="common">Green bottle fly</name>
    <name type="synonym">Australian sheep blowfly</name>
    <dbReference type="NCBI Taxonomy" id="7375"/>
    <lineage>
        <taxon>Eukaryota</taxon>
        <taxon>Metazoa</taxon>
        <taxon>Ecdysozoa</taxon>
        <taxon>Arthropoda</taxon>
        <taxon>Hexapoda</taxon>
        <taxon>Insecta</taxon>
        <taxon>Pterygota</taxon>
        <taxon>Neoptera</taxon>
        <taxon>Endopterygota</taxon>
        <taxon>Diptera</taxon>
        <taxon>Brachycera</taxon>
        <taxon>Muscomorpha</taxon>
        <taxon>Oestroidea</taxon>
        <taxon>Calliphoridae</taxon>
        <taxon>Luciliinae</taxon>
        <taxon>Lucilia</taxon>
    </lineage>
</organism>
<dbReference type="PANTHER" id="PTHR37685">
    <property type="entry name" value="GEO11136P1-RELATED"/>
    <property type="match status" value="1"/>
</dbReference>
<dbReference type="OMA" id="MCKLSLC"/>
<evidence type="ECO:0000313" key="3">
    <source>
        <dbReference type="Proteomes" id="UP000037069"/>
    </source>
</evidence>
<dbReference type="PANTHER" id="PTHR37685:SF1">
    <property type="entry name" value="GEO11136P1-RELATED"/>
    <property type="match status" value="1"/>
</dbReference>
<name>A0A0L0C358_LUCCU</name>